<feature type="signal peptide" evidence="2">
    <location>
        <begin position="1"/>
        <end position="16"/>
    </location>
</feature>
<gene>
    <name evidence="3" type="ORF">Nepgr_029680</name>
</gene>
<dbReference type="Proteomes" id="UP001279734">
    <property type="component" value="Unassembled WGS sequence"/>
</dbReference>
<keyword evidence="2" id="KW-0732">Signal</keyword>
<feature type="chain" id="PRO_5041926692" evidence="2">
    <location>
        <begin position="17"/>
        <end position="103"/>
    </location>
</feature>
<reference evidence="3" key="1">
    <citation type="submission" date="2023-05" db="EMBL/GenBank/DDBJ databases">
        <title>Nepenthes gracilis genome sequencing.</title>
        <authorList>
            <person name="Fukushima K."/>
        </authorList>
    </citation>
    <scope>NUCLEOTIDE SEQUENCE</scope>
    <source>
        <strain evidence="3">SING2019-196</strain>
    </source>
</reference>
<name>A0AAD3Y380_NEPGR</name>
<evidence type="ECO:0000313" key="3">
    <source>
        <dbReference type="EMBL" id="GMH27837.1"/>
    </source>
</evidence>
<dbReference type="PROSITE" id="PS51257">
    <property type="entry name" value="PROKAR_LIPOPROTEIN"/>
    <property type="match status" value="1"/>
</dbReference>
<proteinExistence type="predicted"/>
<evidence type="ECO:0000256" key="2">
    <source>
        <dbReference type="SAM" id="SignalP"/>
    </source>
</evidence>
<keyword evidence="4" id="KW-1185">Reference proteome</keyword>
<protein>
    <submittedName>
        <fullName evidence="3">Uncharacterized protein</fullName>
    </submittedName>
</protein>
<feature type="transmembrane region" description="Helical" evidence="1">
    <location>
        <begin position="41"/>
        <end position="60"/>
    </location>
</feature>
<accession>A0AAD3Y380</accession>
<comment type="caution">
    <text evidence="3">The sequence shown here is derived from an EMBL/GenBank/DDBJ whole genome shotgun (WGS) entry which is preliminary data.</text>
</comment>
<sequence>MLSMLRMLSMSHLASAAGLLSGCCGAELWDFSCCFDDAASAGRCILAISCCLHFGFAWNWQFILSRLAVLVAVVSTAVASTAVTGVNFFVAVGSLQCRLAWDL</sequence>
<keyword evidence="1" id="KW-0812">Transmembrane</keyword>
<feature type="transmembrane region" description="Helical" evidence="1">
    <location>
        <begin position="67"/>
        <end position="93"/>
    </location>
</feature>
<keyword evidence="1" id="KW-0472">Membrane</keyword>
<dbReference type="AlphaFoldDB" id="A0AAD3Y380"/>
<organism evidence="3 4">
    <name type="scientific">Nepenthes gracilis</name>
    <name type="common">Slender pitcher plant</name>
    <dbReference type="NCBI Taxonomy" id="150966"/>
    <lineage>
        <taxon>Eukaryota</taxon>
        <taxon>Viridiplantae</taxon>
        <taxon>Streptophyta</taxon>
        <taxon>Embryophyta</taxon>
        <taxon>Tracheophyta</taxon>
        <taxon>Spermatophyta</taxon>
        <taxon>Magnoliopsida</taxon>
        <taxon>eudicotyledons</taxon>
        <taxon>Gunneridae</taxon>
        <taxon>Pentapetalae</taxon>
        <taxon>Caryophyllales</taxon>
        <taxon>Nepenthaceae</taxon>
        <taxon>Nepenthes</taxon>
    </lineage>
</organism>
<keyword evidence="1" id="KW-1133">Transmembrane helix</keyword>
<evidence type="ECO:0000313" key="4">
    <source>
        <dbReference type="Proteomes" id="UP001279734"/>
    </source>
</evidence>
<evidence type="ECO:0000256" key="1">
    <source>
        <dbReference type="SAM" id="Phobius"/>
    </source>
</evidence>
<dbReference type="EMBL" id="BSYO01000033">
    <property type="protein sequence ID" value="GMH27837.1"/>
    <property type="molecule type" value="Genomic_DNA"/>
</dbReference>